<organism evidence="1 2">
    <name type="scientific">Neptuniibacter pectenicola</name>
    <dbReference type="NCBI Taxonomy" id="1806669"/>
    <lineage>
        <taxon>Bacteria</taxon>
        <taxon>Pseudomonadati</taxon>
        <taxon>Pseudomonadota</taxon>
        <taxon>Gammaproteobacteria</taxon>
        <taxon>Oceanospirillales</taxon>
        <taxon>Oceanospirillaceae</taxon>
        <taxon>Neptuniibacter</taxon>
    </lineage>
</organism>
<gene>
    <name evidence="1" type="ORF">WNY58_08460</name>
</gene>
<name>A0ABU9TRS7_9GAMM</name>
<proteinExistence type="predicted"/>
<evidence type="ECO:0000313" key="1">
    <source>
        <dbReference type="EMBL" id="MEM5536420.1"/>
    </source>
</evidence>
<dbReference type="RefSeq" id="WP_339889783.1">
    <property type="nucleotide sequence ID" value="NZ_CAXBCE010000001.1"/>
</dbReference>
<protein>
    <recommendedName>
        <fullName evidence="3">Phage protein</fullName>
    </recommendedName>
</protein>
<sequence length="83" mass="9244">MLTYNECLEMSGLSVGEVNAIAEHEHVDPIIAVALGNYLVEHEGEDKIKKIILDDIAHAERCGDEAHAKLLRRVMEHFIAVHA</sequence>
<comment type="caution">
    <text evidence="1">The sequence shown here is derived from an EMBL/GenBank/DDBJ whole genome shotgun (WGS) entry which is preliminary data.</text>
</comment>
<dbReference type="Proteomes" id="UP001449225">
    <property type="component" value="Unassembled WGS sequence"/>
</dbReference>
<accession>A0ABU9TRS7</accession>
<dbReference type="EMBL" id="JBBMRA010000006">
    <property type="protein sequence ID" value="MEM5536420.1"/>
    <property type="molecule type" value="Genomic_DNA"/>
</dbReference>
<evidence type="ECO:0008006" key="3">
    <source>
        <dbReference type="Google" id="ProtNLM"/>
    </source>
</evidence>
<evidence type="ECO:0000313" key="2">
    <source>
        <dbReference type="Proteomes" id="UP001449225"/>
    </source>
</evidence>
<reference evidence="1 2" key="1">
    <citation type="submission" date="2024-03" db="EMBL/GenBank/DDBJ databases">
        <title>Community enrichment and isolation of bacterial strains for fucoidan degradation.</title>
        <authorList>
            <person name="Sichert A."/>
        </authorList>
    </citation>
    <scope>NUCLEOTIDE SEQUENCE [LARGE SCALE GENOMIC DNA]</scope>
    <source>
        <strain evidence="1 2">AS76</strain>
    </source>
</reference>
<keyword evidence="2" id="KW-1185">Reference proteome</keyword>